<sequence length="283" mass="32229">MADETTDTSIKEHLASCIRYFDTTSYEIQEKFFKFFDVVDVSGENIARAILQELDRLYLDISYCCGQAYNVGSNMSGKFKGVQARIAKVQPLAIYSHCANYRLNLTISKACSMASIRNAIGVLSSVSNLFRESAWRIHKLETEVQDKLPHLKKGKYALNMCETRWIEKHDAVLTFLDTLPCLPFVLETISESSESTGCNAFSFLHAIQSSEFLVSVVVLAEVFGLTLPLARNSWKQHYKSTDTFKKIFKEFEKLVMEMDTKQPTCRKTDQTYICKQLKNTIAL</sequence>
<organism evidence="1 2">
    <name type="scientific">Dryococelus australis</name>
    <dbReference type="NCBI Taxonomy" id="614101"/>
    <lineage>
        <taxon>Eukaryota</taxon>
        <taxon>Metazoa</taxon>
        <taxon>Ecdysozoa</taxon>
        <taxon>Arthropoda</taxon>
        <taxon>Hexapoda</taxon>
        <taxon>Insecta</taxon>
        <taxon>Pterygota</taxon>
        <taxon>Neoptera</taxon>
        <taxon>Polyneoptera</taxon>
        <taxon>Phasmatodea</taxon>
        <taxon>Verophasmatodea</taxon>
        <taxon>Anareolatae</taxon>
        <taxon>Phasmatidae</taxon>
        <taxon>Eurycanthinae</taxon>
        <taxon>Dryococelus</taxon>
    </lineage>
</organism>
<dbReference type="InterPro" id="IPR052958">
    <property type="entry name" value="IFN-induced_PKR_regulator"/>
</dbReference>
<evidence type="ECO:0000313" key="1">
    <source>
        <dbReference type="EMBL" id="KAJ8875757.1"/>
    </source>
</evidence>
<dbReference type="PANTHER" id="PTHR46289:SF17">
    <property type="entry name" value="HAT C-TERMINAL DIMERISATION DOMAIN-CONTAINING PROTEIN"/>
    <property type="match status" value="1"/>
</dbReference>
<dbReference type="EMBL" id="JARBHB010000009">
    <property type="protein sequence ID" value="KAJ8875757.1"/>
    <property type="molecule type" value="Genomic_DNA"/>
</dbReference>
<dbReference type="PANTHER" id="PTHR46289">
    <property type="entry name" value="52 KDA REPRESSOR OF THE INHIBITOR OF THE PROTEIN KINASE-LIKE PROTEIN-RELATED"/>
    <property type="match status" value="1"/>
</dbReference>
<dbReference type="Proteomes" id="UP001159363">
    <property type="component" value="Chromosome 8"/>
</dbReference>
<comment type="caution">
    <text evidence="1">The sequence shown here is derived from an EMBL/GenBank/DDBJ whole genome shotgun (WGS) entry which is preliminary data.</text>
</comment>
<keyword evidence="2" id="KW-1185">Reference proteome</keyword>
<evidence type="ECO:0000313" key="2">
    <source>
        <dbReference type="Proteomes" id="UP001159363"/>
    </source>
</evidence>
<protein>
    <recommendedName>
        <fullName evidence="3">DUF4371 domain-containing protein</fullName>
    </recommendedName>
</protein>
<proteinExistence type="predicted"/>
<evidence type="ECO:0008006" key="3">
    <source>
        <dbReference type="Google" id="ProtNLM"/>
    </source>
</evidence>
<gene>
    <name evidence="1" type="ORF">PR048_023656</name>
</gene>
<accession>A0ABQ9GUR1</accession>
<name>A0ABQ9GUR1_9NEOP</name>
<reference evidence="1 2" key="1">
    <citation type="submission" date="2023-02" db="EMBL/GenBank/DDBJ databases">
        <title>LHISI_Scaffold_Assembly.</title>
        <authorList>
            <person name="Stuart O.P."/>
            <person name="Cleave R."/>
            <person name="Magrath M.J.L."/>
            <person name="Mikheyev A.S."/>
        </authorList>
    </citation>
    <scope>NUCLEOTIDE SEQUENCE [LARGE SCALE GENOMIC DNA]</scope>
    <source>
        <strain evidence="1">Daus_M_001</strain>
        <tissue evidence="1">Leg muscle</tissue>
    </source>
</reference>